<dbReference type="GO" id="GO:0004867">
    <property type="term" value="F:serine-type endopeptidase inhibitor activity"/>
    <property type="evidence" value="ECO:0007669"/>
    <property type="project" value="UniProtKB-KW"/>
</dbReference>
<feature type="domain" description="Kazal-like" evidence="5">
    <location>
        <begin position="18"/>
        <end position="70"/>
    </location>
</feature>
<reference evidence="6" key="1">
    <citation type="submission" date="2014-12" db="EMBL/GenBank/DDBJ databases">
        <title>A three-domain Kazal-type serine proteinase inhibitor exhibiting bacteriostatic activities from jellyfish, Cyanea capillata.</title>
        <authorList>
            <person name="Liming Z."/>
            <person name="Yonghong Z."/>
            <person name="Guoyan L."/>
        </authorList>
    </citation>
    <scope>NUCLEOTIDE SEQUENCE</scope>
</reference>
<keyword evidence="4" id="KW-0732">Signal</keyword>
<dbReference type="GO" id="GO:0005576">
    <property type="term" value="C:extracellular region"/>
    <property type="evidence" value="ECO:0007669"/>
    <property type="project" value="TreeGrafter"/>
</dbReference>
<proteinExistence type="evidence at transcript level"/>
<evidence type="ECO:0000256" key="1">
    <source>
        <dbReference type="ARBA" id="ARBA00022690"/>
    </source>
</evidence>
<evidence type="ECO:0000256" key="3">
    <source>
        <dbReference type="ARBA" id="ARBA00023157"/>
    </source>
</evidence>
<dbReference type="InterPro" id="IPR050653">
    <property type="entry name" value="Prot_Inhib_GrowthFact_Antg"/>
</dbReference>
<feature type="domain" description="Kazal-like" evidence="5">
    <location>
        <begin position="125"/>
        <end position="176"/>
    </location>
</feature>
<dbReference type="PANTHER" id="PTHR10913:SF45">
    <property type="entry name" value="FOLLISTATIN, ISOFORM A-RELATED"/>
    <property type="match status" value="1"/>
</dbReference>
<accession>A0A0R7MHV7</accession>
<dbReference type="PRINTS" id="PR00290">
    <property type="entry name" value="KAZALINHBTR"/>
</dbReference>
<dbReference type="EMBL" id="KP303688">
    <property type="protein sequence ID" value="AKQ62391.1"/>
    <property type="molecule type" value="mRNA"/>
</dbReference>
<name>A0A0R7MHV7_CYACP</name>
<feature type="signal peptide" evidence="4">
    <location>
        <begin position="1"/>
        <end position="16"/>
    </location>
</feature>
<organism evidence="6">
    <name type="scientific">Cyanea capillata</name>
    <name type="common">Lion's mane jellyfish</name>
    <name type="synonym">Cyanea arctica</name>
    <dbReference type="NCBI Taxonomy" id="27804"/>
    <lineage>
        <taxon>Eukaryota</taxon>
        <taxon>Metazoa</taxon>
        <taxon>Cnidaria</taxon>
        <taxon>Scyphozoa</taxon>
        <taxon>Semaeostomeae</taxon>
        <taxon>Cyaneidae</taxon>
        <taxon>Cyanea</taxon>
    </lineage>
</organism>
<dbReference type="CDD" id="cd00104">
    <property type="entry name" value="KAZAL_FS"/>
    <property type="match status" value="3"/>
</dbReference>
<feature type="chain" id="PRO_5006587702" evidence="4">
    <location>
        <begin position="17"/>
        <end position="176"/>
    </location>
</feature>
<evidence type="ECO:0000259" key="5">
    <source>
        <dbReference type="PROSITE" id="PS51465"/>
    </source>
</evidence>
<dbReference type="Pfam" id="PF00050">
    <property type="entry name" value="Kazal_1"/>
    <property type="match status" value="1"/>
</dbReference>
<evidence type="ECO:0000256" key="2">
    <source>
        <dbReference type="ARBA" id="ARBA00022900"/>
    </source>
</evidence>
<evidence type="ECO:0000256" key="4">
    <source>
        <dbReference type="SAM" id="SignalP"/>
    </source>
</evidence>
<dbReference type="AlphaFoldDB" id="A0A0R7MHV7"/>
<dbReference type="PROSITE" id="PS51465">
    <property type="entry name" value="KAZAL_2"/>
    <property type="match status" value="3"/>
</dbReference>
<feature type="domain" description="Kazal-like" evidence="5">
    <location>
        <begin position="71"/>
        <end position="124"/>
    </location>
</feature>
<keyword evidence="3" id="KW-1015">Disulfide bond</keyword>
<dbReference type="InterPro" id="IPR001239">
    <property type="entry name" value="Prot_inh_Kazal-m"/>
</dbReference>
<dbReference type="Gene3D" id="3.30.60.30">
    <property type="match status" value="3"/>
</dbReference>
<dbReference type="InterPro" id="IPR002350">
    <property type="entry name" value="Kazal_dom"/>
</dbReference>
<sequence>MIAFVVFALCLSAASATKPLGEGCLMVCTADYRPVCGNDLKTYPNECALRSAACEKGSAIVPVYKGECQAPPKECQIVCTREYLPVCGSDGKKYSTECVMRAAACKSRKAIVVVSRFAFEHTDCASQSSCNIVCTREYKPVCASDGKTYSNKCTMIAAACRTRTAIIRVYNGQCRK</sequence>
<keyword evidence="2" id="KW-0722">Serine protease inhibitor</keyword>
<dbReference type="PANTHER" id="PTHR10913">
    <property type="entry name" value="FOLLISTATIN-RELATED"/>
    <property type="match status" value="1"/>
</dbReference>
<dbReference type="SMART" id="SM00280">
    <property type="entry name" value="KAZAL"/>
    <property type="match status" value="3"/>
</dbReference>
<protein>
    <submittedName>
        <fullName evidence="6">Serine proteinase inhibitor</fullName>
    </submittedName>
</protein>
<dbReference type="Pfam" id="PF07648">
    <property type="entry name" value="Kazal_2"/>
    <property type="match status" value="2"/>
</dbReference>
<evidence type="ECO:0000313" key="6">
    <source>
        <dbReference type="EMBL" id="AKQ62391.1"/>
    </source>
</evidence>
<dbReference type="SUPFAM" id="SSF100895">
    <property type="entry name" value="Kazal-type serine protease inhibitors"/>
    <property type="match status" value="3"/>
</dbReference>
<dbReference type="GO" id="GO:0030154">
    <property type="term" value="P:cell differentiation"/>
    <property type="evidence" value="ECO:0007669"/>
    <property type="project" value="TreeGrafter"/>
</dbReference>
<dbReference type="InterPro" id="IPR036058">
    <property type="entry name" value="Kazal_dom_sf"/>
</dbReference>
<keyword evidence="1" id="KW-0646">Protease inhibitor</keyword>